<evidence type="ECO:0000256" key="8">
    <source>
        <dbReference type="SAM" id="Phobius"/>
    </source>
</evidence>
<accession>A0A0E2Z7Z2</accession>
<feature type="transmembrane region" description="Helical" evidence="8">
    <location>
        <begin position="393"/>
        <end position="414"/>
    </location>
</feature>
<dbReference type="Gene3D" id="3.30.70.1430">
    <property type="entry name" value="Multidrug efflux transporter AcrB pore domain"/>
    <property type="match status" value="2"/>
</dbReference>
<feature type="transmembrane region" description="Helical" evidence="8">
    <location>
        <begin position="484"/>
        <end position="507"/>
    </location>
</feature>
<comment type="caution">
    <text evidence="9">The sequence shown here is derived from an EMBL/GenBank/DDBJ whole genome shotgun (WGS) entry which is preliminary data.</text>
</comment>
<feature type="transmembrane region" description="Helical" evidence="8">
    <location>
        <begin position="539"/>
        <end position="558"/>
    </location>
</feature>
<dbReference type="InterPro" id="IPR004763">
    <property type="entry name" value="CusA-like"/>
</dbReference>
<protein>
    <submittedName>
        <fullName evidence="9">Cation transporter</fullName>
    </submittedName>
</protein>
<name>A0A0E2Z7Z2_9GAMM</name>
<dbReference type="NCBIfam" id="TIGR00914">
    <property type="entry name" value="2A0601"/>
    <property type="match status" value="1"/>
</dbReference>
<reference evidence="9 10" key="1">
    <citation type="submission" date="2014-07" db="EMBL/GenBank/DDBJ databases">
        <title>Comparative analysis of Nitrosococcus oceani genome inventories of strains from Pacific and Atlantic gyres.</title>
        <authorList>
            <person name="Lim C.K."/>
            <person name="Wang L."/>
            <person name="Sayavedra-Soto L.A."/>
            <person name="Klotz M.G."/>
        </authorList>
    </citation>
    <scope>NUCLEOTIDE SEQUENCE [LARGE SCALE GENOMIC DNA]</scope>
    <source>
        <strain evidence="9 10">C-27</strain>
    </source>
</reference>
<dbReference type="Gene3D" id="1.20.1640.10">
    <property type="entry name" value="Multidrug efflux transporter AcrB transmembrane domain"/>
    <property type="match status" value="2"/>
</dbReference>
<dbReference type="PANTHER" id="PTHR32063:SF24">
    <property type="entry name" value="CATION EFFLUX SYSTEM (ACRB_ACRD_ACRF FAMILY)"/>
    <property type="match status" value="1"/>
</dbReference>
<evidence type="ECO:0000256" key="7">
    <source>
        <dbReference type="ARBA" id="ARBA00023136"/>
    </source>
</evidence>
<feature type="transmembrane region" description="Helical" evidence="8">
    <location>
        <begin position="945"/>
        <end position="967"/>
    </location>
</feature>
<dbReference type="GO" id="GO:0042910">
    <property type="term" value="F:xenobiotic transmembrane transporter activity"/>
    <property type="evidence" value="ECO:0007669"/>
    <property type="project" value="TreeGrafter"/>
</dbReference>
<keyword evidence="5 8" id="KW-0812">Transmembrane</keyword>
<dbReference type="InterPro" id="IPR027463">
    <property type="entry name" value="AcrB_DN_DC_subdom"/>
</dbReference>
<evidence type="ECO:0000256" key="1">
    <source>
        <dbReference type="ARBA" id="ARBA00004651"/>
    </source>
</evidence>
<dbReference type="SUPFAM" id="SSF82714">
    <property type="entry name" value="Multidrug efflux transporter AcrB TolC docking domain, DN and DC subdomains"/>
    <property type="match status" value="2"/>
</dbReference>
<feature type="transmembrane region" description="Helical" evidence="8">
    <location>
        <begin position="451"/>
        <end position="472"/>
    </location>
</feature>
<dbReference type="AlphaFoldDB" id="A0A0E2Z7Z2"/>
<keyword evidence="7 8" id="KW-0472">Membrane</keyword>
<comment type="subcellular location">
    <subcellularLocation>
        <location evidence="1">Cell membrane</location>
        <topology evidence="1">Multi-pass membrane protein</topology>
    </subcellularLocation>
</comment>
<organism evidence="9 10">
    <name type="scientific">Nitrosococcus oceani C-27</name>
    <dbReference type="NCBI Taxonomy" id="314279"/>
    <lineage>
        <taxon>Bacteria</taxon>
        <taxon>Pseudomonadati</taxon>
        <taxon>Pseudomonadota</taxon>
        <taxon>Gammaproteobacteria</taxon>
        <taxon>Chromatiales</taxon>
        <taxon>Chromatiaceae</taxon>
        <taxon>Nitrosococcus</taxon>
    </lineage>
</organism>
<dbReference type="HOGENOM" id="CLU_002755_1_2_6"/>
<sequence>MFERLLRSSIEHRGLVMLAMVGLILLGIYNFQRLSIDAVPDITNIQVQINTAAPGYSPLETEQLITFPVELAMLGAPRLQETRSISKYGLSQVTVIFEEGTDIYFARQQINERIQQAKGQLPSGIEPRMGPIATGLGEIVLWTMEAEPGARQPDGSPVTSTYLRTLLDWVIRPQLLTLPGVTEVNSIGGYKKQYHVTPSPEKLIAYGLSFRDVMTALAENNQMKGAGYIEHHGEQFLIRIPGRVYTLEEIRNIRVGTYQGIPILIKDLAEVLLGKELRTGVATRDGQEAVIGTAFMLMGENSRAVAQAVGEKLTEANRSLPEGVEAEIFYDRTNLVDKAVVTVRNNLVEGAALVIAVLFFLLGNIRAALITAMVIPLSMLFAITGMVSEGVSANLMSLGAIDFGIIVDGAVVIVENSVRHLAEEQQRRGRTLTLSERLKVVYESSEEARRAILFGQMIIMVVYIPIFALSGVEGKMFHPMAQTVIMALFGAMILSITFVPAAVALFIGKRVSEKENFFMRWGSKAYLPTLDFALHHRTLMVTSAVVIVALSGLLATRLGTEFVPSLDEGDIALQVLRTPGTGLQQSIAMQEKVEQAFNTFPEVETVAARIGTAEVATDVMGPNISDIYIMLKPREEWPDPDRPKEDLIEAMSQRIARLPGGKYEFSQPIELRFNELLSGVKADVAVKVFGDNRSVLLETAEQIAVVLRTVPGASDVRVEQVTGLPVLTVEIKRPELARYGLNVADIQRTVEAAMGGVAVGKIYQGDRRFDLVVRLPERYRTDVDALRRLPILIPPSLGARAGAAQIPAPAYIPLSTIAEVQISPGPNRISRENSKRRVTTTFNVRGRDMGSVVAEAQAKIQARVEIPPGYWIDWGGQFELMTEAAERLSLVVPVALLLIFIFLYSTFGNLKDGLLVFTGVPFALTGGVLSLWLREIPLSISAGVGFIALSGVAVLNGLVMITFIRMLRDQGLSLEEAIRQGALTRLRPVLMTALVASLGFVPMALATSTGAEVQRPLATVVIGGIISSTLLTLLVLPVLYRIIHYRE</sequence>
<dbReference type="Proteomes" id="UP000028839">
    <property type="component" value="Unassembled WGS sequence"/>
</dbReference>
<dbReference type="Gene3D" id="3.30.2090.10">
    <property type="entry name" value="Multidrug efflux transporter AcrB TolC docking domain, DN and DC subdomains"/>
    <property type="match status" value="2"/>
</dbReference>
<evidence type="ECO:0000256" key="4">
    <source>
        <dbReference type="ARBA" id="ARBA00022475"/>
    </source>
</evidence>
<dbReference type="Gene3D" id="3.30.70.1440">
    <property type="entry name" value="Multidrug efflux transporter AcrB pore domain"/>
    <property type="match status" value="1"/>
</dbReference>
<keyword evidence="4" id="KW-1003">Cell membrane</keyword>
<comment type="similarity">
    <text evidence="2">Belongs to the resistance-nodulation-cell division (RND) (TC 2.A.6) family.</text>
</comment>
<dbReference type="Pfam" id="PF00873">
    <property type="entry name" value="ACR_tran"/>
    <property type="match status" value="1"/>
</dbReference>
<dbReference type="PANTHER" id="PTHR32063">
    <property type="match status" value="1"/>
</dbReference>
<keyword evidence="3" id="KW-0813">Transport</keyword>
<keyword evidence="6 8" id="KW-1133">Transmembrane helix</keyword>
<feature type="transmembrane region" description="Helical" evidence="8">
    <location>
        <begin position="988"/>
        <end position="1005"/>
    </location>
</feature>
<gene>
    <name evidence="9" type="ORF">IB75_06990</name>
</gene>
<evidence type="ECO:0000256" key="3">
    <source>
        <dbReference type="ARBA" id="ARBA00022448"/>
    </source>
</evidence>
<dbReference type="InterPro" id="IPR001036">
    <property type="entry name" value="Acrflvin-R"/>
</dbReference>
<evidence type="ECO:0000313" key="10">
    <source>
        <dbReference type="Proteomes" id="UP000028839"/>
    </source>
</evidence>
<feature type="transmembrane region" description="Helical" evidence="8">
    <location>
        <begin position="12"/>
        <end position="31"/>
    </location>
</feature>
<evidence type="ECO:0000313" key="9">
    <source>
        <dbReference type="EMBL" id="KFI19715.1"/>
    </source>
</evidence>
<evidence type="ECO:0000256" key="2">
    <source>
        <dbReference type="ARBA" id="ARBA00010942"/>
    </source>
</evidence>
<evidence type="ECO:0000256" key="5">
    <source>
        <dbReference type="ARBA" id="ARBA00022692"/>
    </source>
</evidence>
<dbReference type="Gene3D" id="3.30.70.1320">
    <property type="entry name" value="Multidrug efflux transporter AcrB pore domain like"/>
    <property type="match status" value="1"/>
</dbReference>
<dbReference type="SUPFAM" id="SSF82866">
    <property type="entry name" value="Multidrug efflux transporter AcrB transmembrane domain"/>
    <property type="match status" value="2"/>
</dbReference>
<dbReference type="SUPFAM" id="SSF82693">
    <property type="entry name" value="Multidrug efflux transporter AcrB pore domain, PN1, PN2, PC1 and PC2 subdomains"/>
    <property type="match status" value="3"/>
</dbReference>
<feature type="transmembrane region" description="Helical" evidence="8">
    <location>
        <begin position="1017"/>
        <end position="1040"/>
    </location>
</feature>
<dbReference type="GO" id="GO:0005886">
    <property type="term" value="C:plasma membrane"/>
    <property type="evidence" value="ECO:0007669"/>
    <property type="project" value="UniProtKB-SubCell"/>
</dbReference>
<proteinExistence type="inferred from homology"/>
<evidence type="ECO:0000256" key="6">
    <source>
        <dbReference type="ARBA" id="ARBA00022989"/>
    </source>
</evidence>
<feature type="transmembrane region" description="Helical" evidence="8">
    <location>
        <begin position="888"/>
        <end position="907"/>
    </location>
</feature>
<feature type="transmembrane region" description="Helical" evidence="8">
    <location>
        <begin position="914"/>
        <end position="933"/>
    </location>
</feature>
<dbReference type="EMBL" id="JPGN01000042">
    <property type="protein sequence ID" value="KFI19715.1"/>
    <property type="molecule type" value="Genomic_DNA"/>
</dbReference>
<dbReference type="PRINTS" id="PR00702">
    <property type="entry name" value="ACRIFLAVINRP"/>
</dbReference>
<dbReference type="OrthoDB" id="9758297at2"/>
<dbReference type="GO" id="GO:0008324">
    <property type="term" value="F:monoatomic cation transmembrane transporter activity"/>
    <property type="evidence" value="ECO:0007669"/>
    <property type="project" value="InterPro"/>
</dbReference>